<dbReference type="OrthoDB" id="289247at2759"/>
<dbReference type="PANTHER" id="PTHR23104:SF1">
    <property type="entry name" value="EF-HAND DOMAIN-CONTAINING PROTEIN"/>
    <property type="match status" value="1"/>
</dbReference>
<dbReference type="InterPro" id="IPR011992">
    <property type="entry name" value="EF-hand-dom_pair"/>
</dbReference>
<evidence type="ECO:0000313" key="6">
    <source>
        <dbReference type="Proteomes" id="UP000478052"/>
    </source>
</evidence>
<comment type="caution">
    <text evidence="5">The sequence shown here is derived from an EMBL/GenBank/DDBJ whole genome shotgun (WGS) entry which is preliminary data.</text>
</comment>
<name>A0A6G0YXY1_APHCR</name>
<dbReference type="AlphaFoldDB" id="A0A6G0YXY1"/>
<dbReference type="EMBL" id="VUJU01001981">
    <property type="protein sequence ID" value="KAF0763029.1"/>
    <property type="molecule type" value="Genomic_DNA"/>
</dbReference>
<dbReference type="SUPFAM" id="SSF47473">
    <property type="entry name" value="EF-hand"/>
    <property type="match status" value="1"/>
</dbReference>
<evidence type="ECO:0000313" key="5">
    <source>
        <dbReference type="EMBL" id="KAF0763029.1"/>
    </source>
</evidence>
<organism evidence="5 6">
    <name type="scientific">Aphis craccivora</name>
    <name type="common">Cowpea aphid</name>
    <dbReference type="NCBI Taxonomy" id="307492"/>
    <lineage>
        <taxon>Eukaryota</taxon>
        <taxon>Metazoa</taxon>
        <taxon>Ecdysozoa</taxon>
        <taxon>Arthropoda</taxon>
        <taxon>Hexapoda</taxon>
        <taxon>Insecta</taxon>
        <taxon>Pterygota</taxon>
        <taxon>Neoptera</taxon>
        <taxon>Paraneoptera</taxon>
        <taxon>Hemiptera</taxon>
        <taxon>Sternorrhyncha</taxon>
        <taxon>Aphidomorpha</taxon>
        <taxon>Aphidoidea</taxon>
        <taxon>Aphididae</taxon>
        <taxon>Aphidini</taxon>
        <taxon>Aphis</taxon>
        <taxon>Aphis</taxon>
    </lineage>
</organism>
<feature type="signal peptide" evidence="4">
    <location>
        <begin position="1"/>
        <end position="23"/>
    </location>
</feature>
<evidence type="ECO:0000256" key="1">
    <source>
        <dbReference type="ARBA" id="ARBA00022729"/>
    </source>
</evidence>
<feature type="region of interest" description="Disordered" evidence="3">
    <location>
        <begin position="28"/>
        <end position="62"/>
    </location>
</feature>
<reference evidence="5 6" key="1">
    <citation type="submission" date="2019-08" db="EMBL/GenBank/DDBJ databases">
        <title>Whole genome of Aphis craccivora.</title>
        <authorList>
            <person name="Voronova N.V."/>
            <person name="Shulinski R.S."/>
            <person name="Bandarenka Y.V."/>
            <person name="Zhorov D.G."/>
            <person name="Warner D."/>
        </authorList>
    </citation>
    <scope>NUCLEOTIDE SEQUENCE [LARGE SCALE GENOMIC DNA]</scope>
    <source>
        <strain evidence="5">180601</strain>
        <tissue evidence="5">Whole Body</tissue>
    </source>
</reference>
<evidence type="ECO:0000256" key="3">
    <source>
        <dbReference type="SAM" id="MobiDB-lite"/>
    </source>
</evidence>
<sequence length="172" mass="19915">MRYNTRAAEVLAELLLLLGIAVGFQRGPHHPRAAVSGEPRIESDHHREHKHPKPMGDTKFTQDKPILHDKRHIEEDLGLPDIDDSNLTDEELEFRYFIAHDYDKNTMLDGLELMSAFAHNMDNYADTETKISNLENYTDLVDQILYDDDTNYDGFLSYTEYVIAKNKHLQNV</sequence>
<protein>
    <submittedName>
        <fullName evidence="5">Multiple coagulation factor deficiency protein 2</fullName>
    </submittedName>
</protein>
<proteinExistence type="predicted"/>
<dbReference type="PANTHER" id="PTHR23104">
    <property type="entry name" value="MULTIPLE COAGULATION FACTOR DEFICIENCY PROTEIN 2 NEURAL STEM CELL DERIVED NEURONAL SURVIVAL PROTEIN"/>
    <property type="match status" value="1"/>
</dbReference>
<accession>A0A6G0YXY1</accession>
<keyword evidence="2" id="KW-0677">Repeat</keyword>
<keyword evidence="6" id="KW-1185">Reference proteome</keyword>
<dbReference type="InterPro" id="IPR052110">
    <property type="entry name" value="MCFD2-like"/>
</dbReference>
<evidence type="ECO:0000256" key="2">
    <source>
        <dbReference type="ARBA" id="ARBA00022737"/>
    </source>
</evidence>
<gene>
    <name evidence="5" type="ORF">FWK35_00012184</name>
</gene>
<dbReference type="Proteomes" id="UP000478052">
    <property type="component" value="Unassembled WGS sequence"/>
</dbReference>
<dbReference type="Gene3D" id="1.10.238.10">
    <property type="entry name" value="EF-hand"/>
    <property type="match status" value="1"/>
</dbReference>
<feature type="chain" id="PRO_5026080135" evidence="4">
    <location>
        <begin position="24"/>
        <end position="172"/>
    </location>
</feature>
<keyword evidence="1 4" id="KW-0732">Signal</keyword>
<evidence type="ECO:0000256" key="4">
    <source>
        <dbReference type="SAM" id="SignalP"/>
    </source>
</evidence>